<feature type="region of interest" description="Disordered" evidence="1">
    <location>
        <begin position="1"/>
        <end position="131"/>
    </location>
</feature>
<evidence type="ECO:0000313" key="3">
    <source>
        <dbReference type="Proteomes" id="UP000283895"/>
    </source>
</evidence>
<protein>
    <submittedName>
        <fullName evidence="2">Uncharacterized protein</fullName>
    </submittedName>
</protein>
<dbReference type="AlphaFoldDB" id="A0A423WUA0"/>
<comment type="caution">
    <text evidence="2">The sequence shown here is derived from an EMBL/GenBank/DDBJ whole genome shotgun (WGS) entry which is preliminary data.</text>
</comment>
<keyword evidence="3" id="KW-1185">Reference proteome</keyword>
<feature type="compositionally biased region" description="Polar residues" evidence="1">
    <location>
        <begin position="203"/>
        <end position="213"/>
    </location>
</feature>
<accession>A0A423WUA0</accession>
<feature type="compositionally biased region" description="Acidic residues" evidence="1">
    <location>
        <begin position="21"/>
        <end position="36"/>
    </location>
</feature>
<feature type="compositionally biased region" description="Polar residues" evidence="1">
    <location>
        <begin position="472"/>
        <end position="487"/>
    </location>
</feature>
<feature type="compositionally biased region" description="Polar residues" evidence="1">
    <location>
        <begin position="253"/>
        <end position="268"/>
    </location>
</feature>
<dbReference type="Proteomes" id="UP000283895">
    <property type="component" value="Unassembled WGS sequence"/>
</dbReference>
<evidence type="ECO:0000313" key="2">
    <source>
        <dbReference type="EMBL" id="ROW06919.1"/>
    </source>
</evidence>
<feature type="compositionally biased region" description="Low complexity" evidence="1">
    <location>
        <begin position="444"/>
        <end position="459"/>
    </location>
</feature>
<name>A0A423WUA0_9PEZI</name>
<feature type="region of interest" description="Disordered" evidence="1">
    <location>
        <begin position="156"/>
        <end position="275"/>
    </location>
</feature>
<proteinExistence type="predicted"/>
<dbReference type="InterPro" id="IPR022190">
    <property type="entry name" value="DUF3716"/>
</dbReference>
<feature type="compositionally biased region" description="Polar residues" evidence="1">
    <location>
        <begin position="87"/>
        <end position="110"/>
    </location>
</feature>
<gene>
    <name evidence="2" type="ORF">VMCG_04137</name>
</gene>
<feature type="compositionally biased region" description="Polar residues" evidence="1">
    <location>
        <begin position="120"/>
        <end position="131"/>
    </location>
</feature>
<sequence>MPRPALSKLIGKRYNDAPLIIEDDEDDEDSSGEDAPGEGYSAQGSLRSDAEESDPEQNDTEESDAESDGEESDGGGVHSFAEDQRQHTSSARSQTNPSPKLTSAPTSKTGTGIMKGSGTKLMSQSPRRPRNSATYNLLSLSRQAIGYSDYSPKKRQSLVLDQGSRRKSKPPTYNLKELVQRTRGLPSGTQKQANGVAKRSGKENASINGQTSGHVRKWRVSDDSDDEDILSKRQRVNPDTSIADSFASKGPDVTNTTIQKRGSASKSVANGPGRDDVVPPMLQEPSALLQYIIPWIHQGGGVLDPNGITDDERIANMLALPMQRTIEWNNDSRNRWGVSAKIDIVALLMQLTGEDSPTPCDRCASDPKYGQWVGCKVMSSKMVGDAWRIYGCANCVYHGKQTYCSLKSWSRKRAPRETAPSVAPKKQSRDRDAEVKSSEDMDQSEASAAETTTAKAKTAQNHNLGHAALENNDGTTTRARPTQNQDASLVSVGGSLGSPLIMEPWEKAPGRIRSRNSETMENIAFSKSYLANGHEISVCREAAFRVEIIRSGHSKQLRPQKDTMCLCSIASGKLTVKMDGEDPFTIGTHGMFRILPGSRCLVDNEIYDDVTMHVTSIRVEAD</sequence>
<dbReference type="Pfam" id="PF12511">
    <property type="entry name" value="DUF3716"/>
    <property type="match status" value="1"/>
</dbReference>
<feature type="compositionally biased region" description="Acidic residues" evidence="1">
    <location>
        <begin position="51"/>
        <end position="73"/>
    </location>
</feature>
<evidence type="ECO:0000256" key="1">
    <source>
        <dbReference type="SAM" id="MobiDB-lite"/>
    </source>
</evidence>
<dbReference type="EMBL" id="LKEA01000009">
    <property type="protein sequence ID" value="ROW06919.1"/>
    <property type="molecule type" value="Genomic_DNA"/>
</dbReference>
<feature type="compositionally biased region" description="Basic and acidic residues" evidence="1">
    <location>
        <begin position="427"/>
        <end position="439"/>
    </location>
</feature>
<organism evidence="2 3">
    <name type="scientific">Cytospora schulzeri</name>
    <dbReference type="NCBI Taxonomy" id="448051"/>
    <lineage>
        <taxon>Eukaryota</taxon>
        <taxon>Fungi</taxon>
        <taxon>Dikarya</taxon>
        <taxon>Ascomycota</taxon>
        <taxon>Pezizomycotina</taxon>
        <taxon>Sordariomycetes</taxon>
        <taxon>Sordariomycetidae</taxon>
        <taxon>Diaporthales</taxon>
        <taxon>Cytosporaceae</taxon>
        <taxon>Cytospora</taxon>
    </lineage>
</organism>
<feature type="region of interest" description="Disordered" evidence="1">
    <location>
        <begin position="414"/>
        <end position="489"/>
    </location>
</feature>
<dbReference type="STRING" id="356882.A0A423WUA0"/>
<dbReference type="OrthoDB" id="3545073at2759"/>
<reference evidence="2 3" key="1">
    <citation type="submission" date="2015-09" db="EMBL/GenBank/DDBJ databases">
        <title>Host preference determinants of Valsa canker pathogens revealed by comparative genomics.</title>
        <authorList>
            <person name="Yin Z."/>
            <person name="Huang L."/>
        </authorList>
    </citation>
    <scope>NUCLEOTIDE SEQUENCE [LARGE SCALE GENOMIC DNA]</scope>
    <source>
        <strain evidence="2 3">03-1</strain>
    </source>
</reference>